<dbReference type="Pfam" id="PF07635">
    <property type="entry name" value="PSCyt1"/>
    <property type="match status" value="1"/>
</dbReference>
<evidence type="ECO:0000313" key="7">
    <source>
        <dbReference type="Proteomes" id="UP000199518"/>
    </source>
</evidence>
<sequence length="1353" mass="151019">MVYSRPTSFWLLVLLAVAFAPCVNAADRDSAARQEFFETRIRPVLVEQCYECHNTAKTQEGGLALDHRQALLTGGETGPALLPGNPNASLLLQVLRHEVEGYEMPKAGPKLSAAVIADFEKWIRDGAVDTRDTPPSAEELSLAASWPVRLEKRKQWWSFQPIKSPAVPTVQSPDWCRTPVDNFILVRLEQAQLPPSPDADSAVLLRRVFFVLTGLPPTPDEQSQWIPLLDSHDPVVFPQLVDTLLARPQFGEHWARHWMDWLRYAESHGSEGDPLIGNAWHYRDYLIRALNTDVSYDQLVREHIAGDLLEQPRVNTQLQLNESLIGPAHWRMVFHGFSPTDALDEKVRFVDDQVNVFSKAFLGLTVSCARCHNHKFDAISQADYYALFGVLGSCRPGRVIVDLPAVQQQNSVDLADLKLQIRTALADAWLEKLSTAVPAWFAAAKDSKESSRPLQPLLHMQQAVASGGMFAAAWQTFVDQWQADQQRQQQFLAGPHFRQWRFDHQADAESWFRTGFGLSQPNRQSGDFTIALEGSKLLSGIYPAGVYSHALSTKHPARFSSPDMALDDEYEVWLQTCGDGGAIARYAVQNYPRSGTIFPVLKPTPRWQWLKLDLSYWKGDDAYLEIATALDAPLPVSADTRSWFGLRNAVVTKKGTTPPSSKFREYAGLLIKPADRTPPESFPQLQSRFADTLAIAIRDWKNGQFSDVQADLLQACLEESLLPNDHVSLSTVRPLVERYRVLEAEIAVPTRVPGLEETLGRDQPLYVRGDHKQPAELVPRRFLEAVDAEPYAASLSGRRELAEDLLRSDNPLTRRVIVNRVWLHLFDQGLVRTPDNFGKMGFEPTHPELLDWLALHFTEQKGSLKSLIRELVLSRTWQLSSVPSERAREIDPENQLLSHAAVRRLEAESIRDSLLTASGDIDLNLFGPPTGGNSNRRSIYVEVRRNSLDPVLRVFDFPEPFSATGRRDVTNVPAQSLTLLNDPRIQQRAHSWASRLLQNNSQTDGQRIQQMFATAFGRSAQPQEIEQALAYVRAASGRHKKQQQHRHELDLKLAAVERQLADLTAVAREQLPQANAVASNRMVPSPIGRWEFDGDLNDVVGSATAKPVGNIQLVNGSVNLNGGYLVTPPLEKTLTEKTLEAWVQLDTLDQQGGGVMSIQSRDGAVFDAIVFGEQSPREWLAGSDHFHRTKPFQGPPEQAPLGQTVHLAIVYAADGLVTGYRDGLPYGKPYRSAGLVEFPAGQTVVTFGLRHLPAGGNKLLSGRILKAQLYDRALTADEVHASSLSLPTAITNDMLLAALPDNQRQQFITAQVQQTQLKSQLAALPPVTDHRELAAWSELARALFLFKEFIYLK</sequence>
<dbReference type="OrthoDB" id="127107at2"/>
<name>A0A1I3T3K7_9PLAN</name>
<keyword evidence="4" id="KW-0732">Signal</keyword>
<dbReference type="EMBL" id="FOQD01000027">
    <property type="protein sequence ID" value="SFJ65545.1"/>
    <property type="molecule type" value="Genomic_DNA"/>
</dbReference>
<proteinExistence type="predicted"/>
<keyword evidence="6" id="KW-0430">Lectin</keyword>
<keyword evidence="7" id="KW-1185">Reference proteome</keyword>
<reference evidence="7" key="1">
    <citation type="submission" date="2016-10" db="EMBL/GenBank/DDBJ databases">
        <authorList>
            <person name="Varghese N."/>
            <person name="Submissions S."/>
        </authorList>
    </citation>
    <scope>NUCLEOTIDE SEQUENCE [LARGE SCALE GENOMIC DNA]</scope>
    <source>
        <strain evidence="7">DSM 26348</strain>
    </source>
</reference>
<feature type="signal peptide" evidence="4">
    <location>
        <begin position="1"/>
        <end position="25"/>
    </location>
</feature>
<dbReference type="PROSITE" id="PS51007">
    <property type="entry name" value="CYTC"/>
    <property type="match status" value="1"/>
</dbReference>
<dbReference type="InterPro" id="IPR013320">
    <property type="entry name" value="ConA-like_dom_sf"/>
</dbReference>
<accession>A0A1I3T3K7</accession>
<evidence type="ECO:0000256" key="2">
    <source>
        <dbReference type="ARBA" id="ARBA00023004"/>
    </source>
</evidence>
<feature type="domain" description="Cytochrome c" evidence="5">
    <location>
        <begin position="28"/>
        <end position="127"/>
    </location>
</feature>
<evidence type="ECO:0000256" key="1">
    <source>
        <dbReference type="ARBA" id="ARBA00022723"/>
    </source>
</evidence>
<dbReference type="SUPFAM" id="SSF49899">
    <property type="entry name" value="Concanavalin A-like lectins/glucanases"/>
    <property type="match status" value="1"/>
</dbReference>
<dbReference type="GO" id="GO:0046872">
    <property type="term" value="F:metal ion binding"/>
    <property type="evidence" value="ECO:0007669"/>
    <property type="project" value="UniProtKB-KW"/>
</dbReference>
<dbReference type="STRING" id="1576369.SAMN05421753_12731"/>
<feature type="chain" id="PRO_5011487376" evidence="4">
    <location>
        <begin position="26"/>
        <end position="1353"/>
    </location>
</feature>
<keyword evidence="2 3" id="KW-0408">Iron</keyword>
<dbReference type="Proteomes" id="UP000199518">
    <property type="component" value="Unassembled WGS sequence"/>
</dbReference>
<keyword evidence="3" id="KW-0349">Heme</keyword>
<evidence type="ECO:0000259" key="5">
    <source>
        <dbReference type="PROSITE" id="PS51007"/>
    </source>
</evidence>
<keyword evidence="1 3" id="KW-0479">Metal-binding</keyword>
<dbReference type="Gene3D" id="2.60.120.200">
    <property type="match status" value="1"/>
</dbReference>
<dbReference type="GO" id="GO:0030246">
    <property type="term" value="F:carbohydrate binding"/>
    <property type="evidence" value="ECO:0007669"/>
    <property type="project" value="UniProtKB-KW"/>
</dbReference>
<dbReference type="InterPro" id="IPR011429">
    <property type="entry name" value="Cyt_c_Planctomycete-type"/>
</dbReference>
<evidence type="ECO:0000256" key="3">
    <source>
        <dbReference type="PROSITE-ProRule" id="PRU00433"/>
    </source>
</evidence>
<dbReference type="GO" id="GO:0009055">
    <property type="term" value="F:electron transfer activity"/>
    <property type="evidence" value="ECO:0007669"/>
    <property type="project" value="InterPro"/>
</dbReference>
<dbReference type="InterPro" id="IPR022655">
    <property type="entry name" value="DUF1553"/>
</dbReference>
<dbReference type="Pfam" id="PF07583">
    <property type="entry name" value="PSCyt2"/>
    <property type="match status" value="1"/>
</dbReference>
<gene>
    <name evidence="6" type="ORF">SAMN05421753_12731</name>
</gene>
<dbReference type="InterPro" id="IPR009056">
    <property type="entry name" value="Cyt_c-like_dom"/>
</dbReference>
<dbReference type="PANTHER" id="PTHR35889">
    <property type="entry name" value="CYCLOINULO-OLIGOSACCHARIDE FRUCTANOTRANSFERASE-RELATED"/>
    <property type="match status" value="1"/>
</dbReference>
<evidence type="ECO:0000313" key="6">
    <source>
        <dbReference type="EMBL" id="SFJ65545.1"/>
    </source>
</evidence>
<dbReference type="GO" id="GO:0020037">
    <property type="term" value="F:heme binding"/>
    <property type="evidence" value="ECO:0007669"/>
    <property type="project" value="InterPro"/>
</dbReference>
<evidence type="ECO:0000256" key="4">
    <source>
        <dbReference type="SAM" id="SignalP"/>
    </source>
</evidence>
<dbReference type="RefSeq" id="WP_092057038.1">
    <property type="nucleotide sequence ID" value="NZ_FOQD01000027.1"/>
</dbReference>
<dbReference type="InterPro" id="IPR011444">
    <property type="entry name" value="DUF1549"/>
</dbReference>
<organism evidence="6 7">
    <name type="scientific">Planctomicrobium piriforme</name>
    <dbReference type="NCBI Taxonomy" id="1576369"/>
    <lineage>
        <taxon>Bacteria</taxon>
        <taxon>Pseudomonadati</taxon>
        <taxon>Planctomycetota</taxon>
        <taxon>Planctomycetia</taxon>
        <taxon>Planctomycetales</taxon>
        <taxon>Planctomycetaceae</taxon>
        <taxon>Planctomicrobium</taxon>
    </lineage>
</organism>
<protein>
    <submittedName>
        <fullName evidence="6">Concanavalin A-like lectin/glucanases superfamily protein</fullName>
    </submittedName>
</protein>
<dbReference type="PANTHER" id="PTHR35889:SF3">
    <property type="entry name" value="F-BOX DOMAIN-CONTAINING PROTEIN"/>
    <property type="match status" value="1"/>
</dbReference>
<dbReference type="Pfam" id="PF07587">
    <property type="entry name" value="PSD1"/>
    <property type="match status" value="1"/>
</dbReference>
<dbReference type="Pfam" id="PF13385">
    <property type="entry name" value="Laminin_G_3"/>
    <property type="match status" value="1"/>
</dbReference>